<evidence type="ECO:0000259" key="3">
    <source>
        <dbReference type="Pfam" id="PF21674"/>
    </source>
</evidence>
<sequence length="404" mass="45853">MEASEEILLNSLSNSGVPIPAGISSVAELTPVTLIAICSHSLLLIDGPHNAASFRTSSPDDSLPDRVKICTDLAVAFNNLGFNPSLSFHNFLYPSKDDLYKLVRFLVRKLPDSSGTRIAAFGDSVQNEGILNIFKSPSELNSEFQVQDSCRARARHSYSSEGVESFGNNGFRDQLLLLKESAEMVLNGQHSVESYIEELNEQVETKRNKLKELEFEWDAIEQSLQDKKSKLEQLMLIELQTESVSAQIERRVEELSKLSLDVEKQPKLGRRRSYIERINEITKNSRKQDNDVQRILKDTRELQLESNTIQERLNRTYAIVDETIFREAKKDHVARQAYGLLTKIHESFEQVAEKILAADRSRRDAADLEAKLGNVLVRSFDMAKLQEDLDAIRKENELLEQQLS</sequence>
<dbReference type="InterPro" id="IPR048349">
    <property type="entry name" value="CCDC22_N"/>
</dbReference>
<dbReference type="InterPro" id="IPR008530">
    <property type="entry name" value="CCDC22"/>
</dbReference>
<comment type="caution">
    <text evidence="4">The sequence shown here is derived from an EMBL/GenBank/DDBJ whole genome shotgun (WGS) entry which is preliminary data.</text>
</comment>
<dbReference type="InterPro" id="IPR048348">
    <property type="entry name" value="CCDC22_CC"/>
</dbReference>
<dbReference type="AlphaFoldDB" id="A0ABD3CZA1"/>
<dbReference type="Proteomes" id="UP001632038">
    <property type="component" value="Unassembled WGS sequence"/>
</dbReference>
<accession>A0ABD3CZA1</accession>
<comment type="similarity">
    <text evidence="1">Belongs to the CCDC22 family.</text>
</comment>
<keyword evidence="5" id="KW-1185">Reference proteome</keyword>
<feature type="domain" description="CCDC22 N-terminal" evidence="3">
    <location>
        <begin position="1"/>
        <end position="111"/>
    </location>
</feature>
<reference evidence="5" key="1">
    <citation type="journal article" date="2024" name="IScience">
        <title>Strigolactones Initiate the Formation of Haustorium-like Structures in Castilleja.</title>
        <authorList>
            <person name="Buerger M."/>
            <person name="Peterson D."/>
            <person name="Chory J."/>
        </authorList>
    </citation>
    <scope>NUCLEOTIDE SEQUENCE [LARGE SCALE GENOMIC DNA]</scope>
</reference>
<evidence type="ECO:0000313" key="4">
    <source>
        <dbReference type="EMBL" id="KAL3635340.1"/>
    </source>
</evidence>
<proteinExistence type="inferred from homology"/>
<organism evidence="4 5">
    <name type="scientific">Castilleja foliolosa</name>
    <dbReference type="NCBI Taxonomy" id="1961234"/>
    <lineage>
        <taxon>Eukaryota</taxon>
        <taxon>Viridiplantae</taxon>
        <taxon>Streptophyta</taxon>
        <taxon>Embryophyta</taxon>
        <taxon>Tracheophyta</taxon>
        <taxon>Spermatophyta</taxon>
        <taxon>Magnoliopsida</taxon>
        <taxon>eudicotyledons</taxon>
        <taxon>Gunneridae</taxon>
        <taxon>Pentapetalae</taxon>
        <taxon>asterids</taxon>
        <taxon>lamiids</taxon>
        <taxon>Lamiales</taxon>
        <taxon>Orobanchaceae</taxon>
        <taxon>Pedicularideae</taxon>
        <taxon>Castillejinae</taxon>
        <taxon>Castilleja</taxon>
    </lineage>
</organism>
<gene>
    <name evidence="4" type="ORF">CASFOL_019887</name>
</gene>
<dbReference type="Pfam" id="PF21674">
    <property type="entry name" value="CCDC22_N"/>
    <property type="match status" value="1"/>
</dbReference>
<dbReference type="Pfam" id="PF05667">
    <property type="entry name" value="CCDC22_CC"/>
    <property type="match status" value="1"/>
</dbReference>
<evidence type="ECO:0000259" key="2">
    <source>
        <dbReference type="Pfam" id="PF05667"/>
    </source>
</evidence>
<name>A0ABD3CZA1_9LAMI</name>
<protein>
    <recommendedName>
        <fullName evidence="6">Coiled-coil domain-containing protein 22 homolog</fullName>
    </recommendedName>
</protein>
<evidence type="ECO:0000313" key="5">
    <source>
        <dbReference type="Proteomes" id="UP001632038"/>
    </source>
</evidence>
<dbReference type="PANTHER" id="PTHR15668">
    <property type="entry name" value="JM1 PROTEIN"/>
    <property type="match status" value="1"/>
</dbReference>
<evidence type="ECO:0000256" key="1">
    <source>
        <dbReference type="ARBA" id="ARBA00006438"/>
    </source>
</evidence>
<evidence type="ECO:0008006" key="6">
    <source>
        <dbReference type="Google" id="ProtNLM"/>
    </source>
</evidence>
<feature type="domain" description="CCDC22 coiled-coil" evidence="2">
    <location>
        <begin position="194"/>
        <end position="372"/>
    </location>
</feature>
<dbReference type="PANTHER" id="PTHR15668:SF4">
    <property type="entry name" value="COILED-COIL DOMAIN-CONTAINING PROTEIN 22"/>
    <property type="match status" value="1"/>
</dbReference>
<dbReference type="EMBL" id="JAVIJP010000027">
    <property type="protein sequence ID" value="KAL3635340.1"/>
    <property type="molecule type" value="Genomic_DNA"/>
</dbReference>